<dbReference type="AlphaFoldDB" id="A0ABD5QMR5"/>
<organism evidence="1 2">
    <name type="scientific">Halorubrum glutamatedens</name>
    <dbReference type="NCBI Taxonomy" id="2707018"/>
    <lineage>
        <taxon>Archaea</taxon>
        <taxon>Methanobacteriati</taxon>
        <taxon>Methanobacteriota</taxon>
        <taxon>Stenosarchaea group</taxon>
        <taxon>Halobacteria</taxon>
        <taxon>Halobacteriales</taxon>
        <taxon>Haloferacaceae</taxon>
        <taxon>Halorubrum</taxon>
    </lineage>
</organism>
<dbReference type="RefSeq" id="WP_122103863.1">
    <property type="nucleotide sequence ID" value="NZ_JBHSKV010000001.1"/>
</dbReference>
<protein>
    <submittedName>
        <fullName evidence="1">Uncharacterized protein</fullName>
    </submittedName>
</protein>
<name>A0ABD5QMR5_9EURY</name>
<dbReference type="EMBL" id="JBHSKV010000001">
    <property type="protein sequence ID" value="MFC5133480.1"/>
    <property type="molecule type" value="Genomic_DNA"/>
</dbReference>
<dbReference type="Gene3D" id="1.20.1290.30">
    <property type="match status" value="1"/>
</dbReference>
<comment type="caution">
    <text evidence="1">The sequence shown here is derived from an EMBL/GenBank/DDBJ whole genome shotgun (WGS) entry which is preliminary data.</text>
</comment>
<dbReference type="InterPro" id="IPR037210">
    <property type="entry name" value="YoaC-like_sf"/>
</dbReference>
<accession>A0ABD5QMR5</accession>
<evidence type="ECO:0000313" key="2">
    <source>
        <dbReference type="Proteomes" id="UP001596145"/>
    </source>
</evidence>
<sequence length="255" mass="28243">MSQNDRTSRFIDAEGPNEDAVELAFAWLHQLGDQHEDKRDAVLAVNTKKQLDGVISTVIGEQAAKALDKKNPVGVGEAEIQLMTKRIDPSGWQSGPVLAIYPDKDLLDKIDGMHGVTDVLVVPWSKDEVQYWIDTWGASALRSDASGSSPDLGNSIVEEALETLDLLVNTSTGITHPSDRSTCIEIFKTLHNERISFDPDAVRAWLVAQKHWDPDDADDVKEISEGVQDGKGFQYESGRLSNDIMEQWEEQANED</sequence>
<reference evidence="1 2" key="1">
    <citation type="journal article" date="2019" name="Int. J. Syst. Evol. Microbiol.">
        <title>The Global Catalogue of Microorganisms (GCM) 10K type strain sequencing project: providing services to taxonomists for standard genome sequencing and annotation.</title>
        <authorList>
            <consortium name="The Broad Institute Genomics Platform"/>
            <consortium name="The Broad Institute Genome Sequencing Center for Infectious Disease"/>
            <person name="Wu L."/>
            <person name="Ma J."/>
        </authorList>
    </citation>
    <scope>NUCLEOTIDE SEQUENCE [LARGE SCALE GENOMIC DNA]</scope>
    <source>
        <strain evidence="1 2">CGMCC 1.16026</strain>
    </source>
</reference>
<gene>
    <name evidence="1" type="ORF">ACFPJA_01890</name>
</gene>
<evidence type="ECO:0000313" key="1">
    <source>
        <dbReference type="EMBL" id="MFC5133480.1"/>
    </source>
</evidence>
<dbReference type="Proteomes" id="UP001596145">
    <property type="component" value="Unassembled WGS sequence"/>
</dbReference>
<keyword evidence="2" id="KW-1185">Reference proteome</keyword>
<proteinExistence type="predicted"/>